<keyword evidence="2" id="KW-0472">Membrane</keyword>
<dbReference type="EMBL" id="BMZE01000002">
    <property type="protein sequence ID" value="GHA28337.1"/>
    <property type="molecule type" value="Genomic_DNA"/>
</dbReference>
<dbReference type="AlphaFoldDB" id="A0A918S7H7"/>
<reference evidence="3" key="2">
    <citation type="submission" date="2020-09" db="EMBL/GenBank/DDBJ databases">
        <authorList>
            <person name="Sun Q."/>
            <person name="Kim S."/>
        </authorList>
    </citation>
    <scope>NUCLEOTIDE SEQUENCE</scope>
    <source>
        <strain evidence="3">KCTC 32437</strain>
    </source>
</reference>
<evidence type="ECO:0000256" key="1">
    <source>
        <dbReference type="SAM" id="MobiDB-lite"/>
    </source>
</evidence>
<comment type="caution">
    <text evidence="3">The sequence shown here is derived from an EMBL/GenBank/DDBJ whole genome shotgun (WGS) entry which is preliminary data.</text>
</comment>
<keyword evidence="4" id="KW-1185">Reference proteome</keyword>
<accession>A0A918S7H7</accession>
<reference evidence="3" key="1">
    <citation type="journal article" date="2014" name="Int. J. Syst. Evol. Microbiol.">
        <title>Complete genome sequence of Corynebacterium casei LMG S-19264T (=DSM 44701T), isolated from a smear-ripened cheese.</title>
        <authorList>
            <consortium name="US DOE Joint Genome Institute (JGI-PGF)"/>
            <person name="Walter F."/>
            <person name="Albersmeier A."/>
            <person name="Kalinowski J."/>
            <person name="Ruckert C."/>
        </authorList>
    </citation>
    <scope>NUCLEOTIDE SEQUENCE</scope>
    <source>
        <strain evidence="3">KCTC 32437</strain>
    </source>
</reference>
<organism evidence="3 4">
    <name type="scientific">Devosia pacifica</name>
    <dbReference type="NCBI Taxonomy" id="1335967"/>
    <lineage>
        <taxon>Bacteria</taxon>
        <taxon>Pseudomonadati</taxon>
        <taxon>Pseudomonadota</taxon>
        <taxon>Alphaproteobacteria</taxon>
        <taxon>Hyphomicrobiales</taxon>
        <taxon>Devosiaceae</taxon>
        <taxon>Devosia</taxon>
    </lineage>
</organism>
<evidence type="ECO:0000256" key="2">
    <source>
        <dbReference type="SAM" id="Phobius"/>
    </source>
</evidence>
<sequence>MPKTIAEHRRYDRERKRAERHAMRAAGIPPVSTLNGALVEAMAYALAKSDDPSQREGAPTLQLGDVVTAAAAILVDRYGFDRRHVRDRLKQVLRPRPEHRWPSYVPSLATRECAARHMD</sequence>
<dbReference type="Proteomes" id="UP000646579">
    <property type="component" value="Unassembled WGS sequence"/>
</dbReference>
<name>A0A918S7H7_9HYPH</name>
<feature type="transmembrane region" description="Helical" evidence="2">
    <location>
        <begin position="59"/>
        <end position="80"/>
    </location>
</feature>
<proteinExistence type="predicted"/>
<evidence type="ECO:0000313" key="3">
    <source>
        <dbReference type="EMBL" id="GHA28337.1"/>
    </source>
</evidence>
<gene>
    <name evidence="3" type="ORF">GCM10007989_25490</name>
</gene>
<protein>
    <submittedName>
        <fullName evidence="3">Uncharacterized protein</fullName>
    </submittedName>
</protein>
<feature type="transmembrane region" description="Helical" evidence="2">
    <location>
        <begin position="21"/>
        <end position="47"/>
    </location>
</feature>
<keyword evidence="2" id="KW-0812">Transmembrane</keyword>
<keyword evidence="2" id="KW-1133">Transmembrane helix</keyword>
<dbReference type="RefSeq" id="WP_189426041.1">
    <property type="nucleotide sequence ID" value="NZ_BMZE01000002.1"/>
</dbReference>
<evidence type="ECO:0000313" key="4">
    <source>
        <dbReference type="Proteomes" id="UP000646579"/>
    </source>
</evidence>
<feature type="region of interest" description="Disordered" evidence="1">
    <location>
        <begin position="1"/>
        <end position="22"/>
    </location>
</feature>